<dbReference type="AlphaFoldDB" id="A0A2P2KRZ0"/>
<sequence length="44" mass="5188">MVGLLFRKSPEKLTSSYLSMHYSLLFSFLFLEPKKKNIMSYALQ</sequence>
<proteinExistence type="predicted"/>
<dbReference type="EMBL" id="GGEC01028021">
    <property type="protein sequence ID" value="MBX08505.1"/>
    <property type="molecule type" value="Transcribed_RNA"/>
</dbReference>
<protein>
    <submittedName>
        <fullName evidence="1">Uncharacterized protein</fullName>
    </submittedName>
</protein>
<reference evidence="1" key="1">
    <citation type="submission" date="2018-02" db="EMBL/GenBank/DDBJ databases">
        <title>Rhizophora mucronata_Transcriptome.</title>
        <authorList>
            <person name="Meera S.P."/>
            <person name="Sreeshan A."/>
            <person name="Augustine A."/>
        </authorList>
    </citation>
    <scope>NUCLEOTIDE SEQUENCE</scope>
    <source>
        <tissue evidence="1">Leaf</tissue>
    </source>
</reference>
<accession>A0A2P2KRZ0</accession>
<name>A0A2P2KRZ0_RHIMU</name>
<evidence type="ECO:0000313" key="1">
    <source>
        <dbReference type="EMBL" id="MBX08505.1"/>
    </source>
</evidence>
<organism evidence="1">
    <name type="scientific">Rhizophora mucronata</name>
    <name type="common">Asiatic mangrove</name>
    <dbReference type="NCBI Taxonomy" id="61149"/>
    <lineage>
        <taxon>Eukaryota</taxon>
        <taxon>Viridiplantae</taxon>
        <taxon>Streptophyta</taxon>
        <taxon>Embryophyta</taxon>
        <taxon>Tracheophyta</taxon>
        <taxon>Spermatophyta</taxon>
        <taxon>Magnoliopsida</taxon>
        <taxon>eudicotyledons</taxon>
        <taxon>Gunneridae</taxon>
        <taxon>Pentapetalae</taxon>
        <taxon>rosids</taxon>
        <taxon>fabids</taxon>
        <taxon>Malpighiales</taxon>
        <taxon>Rhizophoraceae</taxon>
        <taxon>Rhizophora</taxon>
    </lineage>
</organism>